<dbReference type="InterPro" id="IPR031100">
    <property type="entry name" value="LOG_fam"/>
</dbReference>
<dbReference type="InterPro" id="IPR045775">
    <property type="entry name" value="DUF6207"/>
</dbReference>
<dbReference type="OrthoDB" id="9801098at2"/>
<gene>
    <name evidence="1" type="ORF">C1J00_26625</name>
</gene>
<proteinExistence type="predicted"/>
<dbReference type="EMBL" id="POUC01000231">
    <property type="protein sequence ID" value="PNG19266.1"/>
    <property type="molecule type" value="Genomic_DNA"/>
</dbReference>
<dbReference type="AlphaFoldDB" id="A0A2N8TJT0"/>
<evidence type="ECO:0000313" key="1">
    <source>
        <dbReference type="EMBL" id="PNG19266.1"/>
    </source>
</evidence>
<accession>A0A2N8TJT0</accession>
<protein>
    <submittedName>
        <fullName evidence="1">Uncharacterized protein</fullName>
    </submittedName>
</protein>
<comment type="caution">
    <text evidence="1">The sequence shown here is derived from an EMBL/GenBank/DDBJ whole genome shotgun (WGS) entry which is preliminary data.</text>
</comment>
<dbReference type="Gene3D" id="3.40.50.450">
    <property type="match status" value="1"/>
</dbReference>
<reference evidence="1 2" key="1">
    <citation type="submission" date="2018-01" db="EMBL/GenBank/DDBJ databases">
        <title>Draft genome sequence of Streptomyces sp. 13K301.</title>
        <authorList>
            <person name="Sahin N."/>
            <person name="Saygin H."/>
            <person name="Ay H."/>
        </authorList>
    </citation>
    <scope>NUCLEOTIDE SEQUENCE [LARGE SCALE GENOMIC DNA]</scope>
    <source>
        <strain evidence="1 2">13K301</strain>
    </source>
</reference>
<name>A0A2N8TJT0_9ACTN</name>
<dbReference type="Pfam" id="PF19711">
    <property type="entry name" value="DUF6207"/>
    <property type="match status" value="1"/>
</dbReference>
<dbReference type="Pfam" id="PF03641">
    <property type="entry name" value="Lysine_decarbox"/>
    <property type="match status" value="1"/>
</dbReference>
<evidence type="ECO:0000313" key="2">
    <source>
        <dbReference type="Proteomes" id="UP000235943"/>
    </source>
</evidence>
<dbReference type="Proteomes" id="UP000235943">
    <property type="component" value="Unassembled WGS sequence"/>
</dbReference>
<keyword evidence="2" id="KW-1185">Reference proteome</keyword>
<sequence>MRPARRRARPRCTSPHVRAGGRLVGISVELLAHTVYQGADEIVISPDLATRKAELLARADAIMVLVGGLWTLDEVTEILELKKHGLHPRPAIRPAGAGAATAPDGLPLGRVKTRQRRNSPGVTGRSAYMDPIHEAHVSEPGLLVVDVAVADAATALAF</sequence>
<organism evidence="1 2">
    <name type="scientific">Streptomyces cahuitamycinicus</name>
    <dbReference type="NCBI Taxonomy" id="2070367"/>
    <lineage>
        <taxon>Bacteria</taxon>
        <taxon>Bacillati</taxon>
        <taxon>Actinomycetota</taxon>
        <taxon>Actinomycetes</taxon>
        <taxon>Kitasatosporales</taxon>
        <taxon>Streptomycetaceae</taxon>
        <taxon>Streptomyces</taxon>
    </lineage>
</organism>
<dbReference type="SUPFAM" id="SSF102405">
    <property type="entry name" value="MCP/YpsA-like"/>
    <property type="match status" value="1"/>
</dbReference>